<evidence type="ECO:0000256" key="1">
    <source>
        <dbReference type="ARBA" id="ARBA00005420"/>
    </source>
</evidence>
<dbReference type="FunCoup" id="A0A2P5FCC4">
    <property type="interactions" value="201"/>
</dbReference>
<dbReference type="GO" id="GO:0004144">
    <property type="term" value="F:diacylglycerol O-acyltransferase activity"/>
    <property type="evidence" value="ECO:0007669"/>
    <property type="project" value="UniProtKB-ARBA"/>
</dbReference>
<protein>
    <submittedName>
        <fullName evidence="7">Diacylglycerol acyltransferase</fullName>
    </submittedName>
</protein>
<dbReference type="InterPro" id="IPR029058">
    <property type="entry name" value="AB_hydrolase_fold"/>
</dbReference>
<dbReference type="CDD" id="cd07987">
    <property type="entry name" value="LPLAT_MGAT-like"/>
    <property type="match status" value="1"/>
</dbReference>
<feature type="region of interest" description="Disordered" evidence="5">
    <location>
        <begin position="42"/>
        <end position="70"/>
    </location>
</feature>
<keyword evidence="2 7" id="KW-0808">Transferase</keyword>
<feature type="domain" description="AB hydrolase-1" evidence="6">
    <location>
        <begin position="180"/>
        <end position="386"/>
    </location>
</feature>
<dbReference type="EMBL" id="JXTC01000045">
    <property type="protein sequence ID" value="PON95440.1"/>
    <property type="molecule type" value="Genomic_DNA"/>
</dbReference>
<dbReference type="InParanoid" id="A0A2P5FCC4"/>
<sequence length="781" mass="88356">MASAGASLFPVKLSSIFFSGAKSPPATSSFSSSPISISARRLAVSTDETTKPPTEWFSEKTKSKEEEEARTTSSLLWEERNWPYSELETETETEKRWSVVDYLKQAKDLIRSDGGPPRWFSPLDCASRFHHSPLLLFLPDLIVVLNCVGIDGVGLGLVKHHKKLGKIFDIWCLHIPVEDRTSFAELVKLVEKTVKSEHRRLPNRPIYLVGENIGACLALSVAALNPDIDLVLILANPATSFSKSQLQFLAPLLEVMPESVQLSLPYMLSLVTGDPLRTIKAGFEKGLPLQMVGELSRDLTAMSSYLPVLADILPRETLVWKLQLLRAASEFANSRLHAVKAETLILSSGRDLLLPSKEEGERLNQILPNSRIRNFEESGHFILLEDETDLVTIIKGAIFYRRSKQPDYVSDYIPPTPSEFKKIVESNQWLYAATSPVMLSTLDDGKIVRSLAGIPSEGPVLYVGYHMLLGLELVPLVSQLLIERNILVRGIAHPMMFMKVSKGRLPEFSHFENMRIMGAVPVSGMNFYKLFSSKSHVLLYPGGMREALHRKGEEYKLFWPEQSEFVRMAVRFGAKIIPFGVVGEDDIGEALLTNIGVSMTVKNPLAPAHVLPKMSSPSPTMYILQKNLRLSCYMFNMYMHIMSTWNSASRRRTLFFDYEDQIKIPYLRAQIEELTNQVVKLRNDANGEVANQPVHLPGILPKLPGRFYYYFGKPIETEGRKHDLRDREKSHELYLRVKSEVERCIAYLKEKRENDPYRNLLPRLVYQATHGFTSEVPTFEI</sequence>
<dbReference type="OrthoDB" id="44277at2759"/>
<evidence type="ECO:0000313" key="8">
    <source>
        <dbReference type="Proteomes" id="UP000237000"/>
    </source>
</evidence>
<evidence type="ECO:0000256" key="5">
    <source>
        <dbReference type="SAM" id="MobiDB-lite"/>
    </source>
</evidence>
<dbReference type="PANTHER" id="PTHR22753:SF24">
    <property type="entry name" value="ESTERASE_LIPASE_THIOESTERASE FAMILY PROTEIN"/>
    <property type="match status" value="1"/>
</dbReference>
<accession>A0A2P5FCC4</accession>
<evidence type="ECO:0000256" key="2">
    <source>
        <dbReference type="ARBA" id="ARBA00022679"/>
    </source>
</evidence>
<comment type="caution">
    <text evidence="7">The sequence shown here is derived from an EMBL/GenBank/DDBJ whole genome shotgun (WGS) entry which is preliminary data.</text>
</comment>
<dbReference type="GO" id="GO:0016020">
    <property type="term" value="C:membrane"/>
    <property type="evidence" value="ECO:0007669"/>
    <property type="project" value="TreeGrafter"/>
</dbReference>
<dbReference type="AlphaFoldDB" id="A0A2P5FCC4"/>
<evidence type="ECO:0000313" key="7">
    <source>
        <dbReference type="EMBL" id="PON95440.1"/>
    </source>
</evidence>
<dbReference type="PANTHER" id="PTHR22753">
    <property type="entry name" value="TRANSMEMBRANE PROTEIN 68"/>
    <property type="match status" value="1"/>
</dbReference>
<dbReference type="SUPFAM" id="SSF53474">
    <property type="entry name" value="alpha/beta-Hydrolases"/>
    <property type="match status" value="1"/>
</dbReference>
<dbReference type="GO" id="GO:0019432">
    <property type="term" value="P:triglyceride biosynthetic process"/>
    <property type="evidence" value="ECO:0007669"/>
    <property type="project" value="UniProtKB-ARBA"/>
</dbReference>
<dbReference type="Gene3D" id="3.40.50.1820">
    <property type="entry name" value="alpha/beta hydrolase"/>
    <property type="match status" value="1"/>
</dbReference>
<dbReference type="Pfam" id="PF00561">
    <property type="entry name" value="Abhydrolase_1"/>
    <property type="match status" value="1"/>
</dbReference>
<dbReference type="STRING" id="63057.A0A2P5FCC4"/>
<comment type="similarity">
    <text evidence="1">Belongs to the diacylglycerol acyltransferase family.</text>
</comment>
<keyword evidence="4" id="KW-0175">Coiled coil</keyword>
<dbReference type="InterPro" id="IPR000073">
    <property type="entry name" value="AB_hydrolase_1"/>
</dbReference>
<evidence type="ECO:0000256" key="4">
    <source>
        <dbReference type="SAM" id="Coils"/>
    </source>
</evidence>
<dbReference type="Proteomes" id="UP000237000">
    <property type="component" value="Unassembled WGS sequence"/>
</dbReference>
<reference evidence="8" key="1">
    <citation type="submission" date="2016-06" db="EMBL/GenBank/DDBJ databases">
        <title>Parallel loss of symbiosis genes in relatives of nitrogen-fixing non-legume Parasponia.</title>
        <authorList>
            <person name="Van Velzen R."/>
            <person name="Holmer R."/>
            <person name="Bu F."/>
            <person name="Rutten L."/>
            <person name="Van Zeijl A."/>
            <person name="Liu W."/>
            <person name="Santuari L."/>
            <person name="Cao Q."/>
            <person name="Sharma T."/>
            <person name="Shen D."/>
            <person name="Roswanjaya Y."/>
            <person name="Wardhani T."/>
            <person name="Kalhor M.S."/>
            <person name="Jansen J."/>
            <person name="Van den Hoogen J."/>
            <person name="Gungor B."/>
            <person name="Hartog M."/>
            <person name="Hontelez J."/>
            <person name="Verver J."/>
            <person name="Yang W.-C."/>
            <person name="Schijlen E."/>
            <person name="Repin R."/>
            <person name="Schilthuizen M."/>
            <person name="Schranz E."/>
            <person name="Heidstra R."/>
            <person name="Miyata K."/>
            <person name="Fedorova E."/>
            <person name="Kohlen W."/>
            <person name="Bisseling T."/>
            <person name="Smit S."/>
            <person name="Geurts R."/>
        </authorList>
    </citation>
    <scope>NUCLEOTIDE SEQUENCE [LARGE SCALE GENOMIC DNA]</scope>
    <source>
        <strain evidence="8">cv. RG33-2</strain>
    </source>
</reference>
<evidence type="ECO:0000259" key="6">
    <source>
        <dbReference type="Pfam" id="PF00561"/>
    </source>
</evidence>
<evidence type="ECO:0000256" key="3">
    <source>
        <dbReference type="ARBA" id="ARBA00023315"/>
    </source>
</evidence>
<keyword evidence="8" id="KW-1185">Reference proteome</keyword>
<organism evidence="7 8">
    <name type="scientific">Trema orientale</name>
    <name type="common">Charcoal tree</name>
    <name type="synonym">Celtis orientalis</name>
    <dbReference type="NCBI Taxonomy" id="63057"/>
    <lineage>
        <taxon>Eukaryota</taxon>
        <taxon>Viridiplantae</taxon>
        <taxon>Streptophyta</taxon>
        <taxon>Embryophyta</taxon>
        <taxon>Tracheophyta</taxon>
        <taxon>Spermatophyta</taxon>
        <taxon>Magnoliopsida</taxon>
        <taxon>eudicotyledons</taxon>
        <taxon>Gunneridae</taxon>
        <taxon>Pentapetalae</taxon>
        <taxon>rosids</taxon>
        <taxon>fabids</taxon>
        <taxon>Rosales</taxon>
        <taxon>Cannabaceae</taxon>
        <taxon>Trema</taxon>
    </lineage>
</organism>
<dbReference type="InterPro" id="IPR007130">
    <property type="entry name" value="DAGAT"/>
</dbReference>
<feature type="coiled-coil region" evidence="4">
    <location>
        <begin position="664"/>
        <end position="691"/>
    </location>
</feature>
<feature type="compositionally biased region" description="Basic and acidic residues" evidence="5">
    <location>
        <begin position="57"/>
        <end position="70"/>
    </location>
</feature>
<proteinExistence type="inferred from homology"/>
<keyword evidence="3 7" id="KW-0012">Acyltransferase</keyword>
<name>A0A2P5FCC4_TREOI</name>
<dbReference type="Pfam" id="PF03982">
    <property type="entry name" value="DAGAT"/>
    <property type="match status" value="1"/>
</dbReference>
<gene>
    <name evidence="7" type="ORF">TorRG33x02_089620</name>
</gene>